<accession>A0A1F5WP19</accession>
<keyword evidence="4" id="KW-0067">ATP-binding</keyword>
<dbReference type="InterPro" id="IPR014606">
    <property type="entry name" value="Heptose_7-P_kinase"/>
</dbReference>
<comment type="caution">
    <text evidence="8">The sequence shown here is derived from an EMBL/GenBank/DDBJ whole genome shotgun (WGS) entry which is preliminary data.</text>
</comment>
<dbReference type="PRINTS" id="PR00960">
    <property type="entry name" value="LMBPPROTEIN"/>
</dbReference>
<feature type="domain" description="GHMP kinase N-terminal" evidence="6">
    <location>
        <begin position="78"/>
        <end position="157"/>
    </location>
</feature>
<evidence type="ECO:0000256" key="5">
    <source>
        <dbReference type="ARBA" id="ARBA00038121"/>
    </source>
</evidence>
<proteinExistence type="inferred from homology"/>
<protein>
    <submittedName>
        <fullName evidence="8">Kinase</fullName>
    </submittedName>
</protein>
<evidence type="ECO:0000313" key="9">
    <source>
        <dbReference type="Proteomes" id="UP000177723"/>
    </source>
</evidence>
<dbReference type="SUPFAM" id="SSF55060">
    <property type="entry name" value="GHMP Kinase, C-terminal domain"/>
    <property type="match status" value="1"/>
</dbReference>
<evidence type="ECO:0000256" key="2">
    <source>
        <dbReference type="ARBA" id="ARBA00022741"/>
    </source>
</evidence>
<dbReference type="Gene3D" id="3.30.230.120">
    <property type="match status" value="1"/>
</dbReference>
<gene>
    <name evidence="8" type="ORF">A3F23_00330</name>
</gene>
<dbReference type="InterPro" id="IPR006204">
    <property type="entry name" value="GHMP_kinase_N_dom"/>
</dbReference>
<dbReference type="PANTHER" id="PTHR32463:SF0">
    <property type="entry name" value="L-FUCOSE KINASE"/>
    <property type="match status" value="1"/>
</dbReference>
<comment type="similarity">
    <text evidence="5">Belongs to the GHMP kinase family.</text>
</comment>
<dbReference type="EMBL" id="MFHT01000020">
    <property type="protein sequence ID" value="OGF77380.1"/>
    <property type="molecule type" value="Genomic_DNA"/>
</dbReference>
<feature type="domain" description="GHMP kinase C-terminal" evidence="7">
    <location>
        <begin position="238"/>
        <end position="308"/>
    </location>
</feature>
<dbReference type="PANTHER" id="PTHR32463">
    <property type="entry name" value="L-FUCOSE KINASE"/>
    <property type="match status" value="1"/>
</dbReference>
<evidence type="ECO:0000256" key="1">
    <source>
        <dbReference type="ARBA" id="ARBA00022679"/>
    </source>
</evidence>
<dbReference type="InterPro" id="IPR052203">
    <property type="entry name" value="GHMP_Kinase-Related"/>
</dbReference>
<keyword evidence="3 8" id="KW-0418">Kinase</keyword>
<dbReference type="InterPro" id="IPR013750">
    <property type="entry name" value="GHMP_kinase_C_dom"/>
</dbReference>
<dbReference type="GO" id="GO:0042352">
    <property type="term" value="P:GDP-L-fucose salvage"/>
    <property type="evidence" value="ECO:0007669"/>
    <property type="project" value="TreeGrafter"/>
</dbReference>
<evidence type="ECO:0000256" key="4">
    <source>
        <dbReference type="ARBA" id="ARBA00022840"/>
    </source>
</evidence>
<sequence>MIFTKTPFRISFFGGGTDYPAWYEKNGGAVLSTTIDKYCYIMTRYLPPFFDFKYRIRYTEREEVKNIDDIKHPKVRECLKFFNLDNGIEMVHSSDIPAMSGMGSSSAFTVGFLNALYTIQSLPASKMQLALDAIKMEQEITKENVGSQDQVAAAFGGFNKIEFGGPEKIRVMPISVDPATIAALQDRLMIFFTGYSRNASEIAADQIRNIGTKESELRAMGAMVPEAVKILSGGPARLHEFGKLLDESWKLKRGLSPLISNEHTDDMYNAARDAGALGGKLLGAGGGGFMLVFAEPENHATIEEKLGKFLRVPFHFENAGSQVIFKADNEAVLA</sequence>
<dbReference type="InterPro" id="IPR020568">
    <property type="entry name" value="Ribosomal_Su5_D2-typ_SF"/>
</dbReference>
<dbReference type="AlphaFoldDB" id="A0A1F5WP19"/>
<dbReference type="InterPro" id="IPR036554">
    <property type="entry name" value="GHMP_kinase_C_sf"/>
</dbReference>
<evidence type="ECO:0000313" key="8">
    <source>
        <dbReference type="EMBL" id="OGF77380.1"/>
    </source>
</evidence>
<evidence type="ECO:0000256" key="3">
    <source>
        <dbReference type="ARBA" id="ARBA00022777"/>
    </source>
</evidence>
<dbReference type="PIRSF" id="PIRSF036406">
    <property type="entry name" value="Hept_kin"/>
    <property type="match status" value="1"/>
</dbReference>
<dbReference type="Pfam" id="PF00288">
    <property type="entry name" value="GHMP_kinases_N"/>
    <property type="match status" value="1"/>
</dbReference>
<reference evidence="8 9" key="1">
    <citation type="journal article" date="2016" name="Nat. Commun.">
        <title>Thousands of microbial genomes shed light on interconnected biogeochemical processes in an aquifer system.</title>
        <authorList>
            <person name="Anantharaman K."/>
            <person name="Brown C.T."/>
            <person name="Hug L.A."/>
            <person name="Sharon I."/>
            <person name="Castelle C.J."/>
            <person name="Probst A.J."/>
            <person name="Thomas B.C."/>
            <person name="Singh A."/>
            <person name="Wilkins M.J."/>
            <person name="Karaoz U."/>
            <person name="Brodie E.L."/>
            <person name="Williams K.H."/>
            <person name="Hubbard S.S."/>
            <person name="Banfield J.F."/>
        </authorList>
    </citation>
    <scope>NUCLEOTIDE SEQUENCE [LARGE SCALE GENOMIC DNA]</scope>
</reference>
<evidence type="ECO:0000259" key="6">
    <source>
        <dbReference type="Pfam" id="PF00288"/>
    </source>
</evidence>
<dbReference type="GO" id="GO:0005524">
    <property type="term" value="F:ATP binding"/>
    <property type="evidence" value="ECO:0007669"/>
    <property type="project" value="UniProtKB-KW"/>
</dbReference>
<dbReference type="Pfam" id="PF08544">
    <property type="entry name" value="GHMP_kinases_C"/>
    <property type="match status" value="1"/>
</dbReference>
<dbReference type="InterPro" id="IPR001174">
    <property type="entry name" value="HddA/FKP"/>
</dbReference>
<dbReference type="GO" id="GO:0050201">
    <property type="term" value="F:fucokinase activity"/>
    <property type="evidence" value="ECO:0007669"/>
    <property type="project" value="TreeGrafter"/>
</dbReference>
<keyword evidence="2" id="KW-0547">Nucleotide-binding</keyword>
<dbReference type="Proteomes" id="UP000177723">
    <property type="component" value="Unassembled WGS sequence"/>
</dbReference>
<dbReference type="SUPFAM" id="SSF54211">
    <property type="entry name" value="Ribosomal protein S5 domain 2-like"/>
    <property type="match status" value="1"/>
</dbReference>
<keyword evidence="1" id="KW-0808">Transferase</keyword>
<evidence type="ECO:0000259" key="7">
    <source>
        <dbReference type="Pfam" id="PF08544"/>
    </source>
</evidence>
<organism evidence="8 9">
    <name type="scientific">Candidatus Giovannonibacteria bacterium RIFCSPHIGHO2_12_FULL_43_15</name>
    <dbReference type="NCBI Taxonomy" id="1798341"/>
    <lineage>
        <taxon>Bacteria</taxon>
        <taxon>Candidatus Giovannoniibacteriota</taxon>
    </lineage>
</organism>
<name>A0A1F5WP19_9BACT</name>